<evidence type="ECO:0000256" key="6">
    <source>
        <dbReference type="SAM" id="MobiDB-lite"/>
    </source>
</evidence>
<dbReference type="Proteomes" id="UP001057702">
    <property type="component" value="Unassembled WGS sequence"/>
</dbReference>
<evidence type="ECO:0000313" key="9">
    <source>
        <dbReference type="EMBL" id="MCQ4084392.1"/>
    </source>
</evidence>
<dbReference type="PANTHER" id="PTHR35007:SF3">
    <property type="entry name" value="POSSIBLE CONSERVED ALANINE RICH MEMBRANE PROTEIN"/>
    <property type="match status" value="1"/>
</dbReference>
<comment type="caution">
    <text evidence="9">The sequence shown here is derived from an EMBL/GenBank/DDBJ whole genome shotgun (WGS) entry which is preliminary data.</text>
</comment>
<evidence type="ECO:0000256" key="4">
    <source>
        <dbReference type="ARBA" id="ARBA00022989"/>
    </source>
</evidence>
<reference evidence="9" key="1">
    <citation type="submission" date="2022-06" db="EMBL/GenBank/DDBJ databases">
        <title>Draft genome sequence of Streptomyces sp. RB6PN25 isolated from peat swamp forest in Thailand.</title>
        <authorList>
            <person name="Duangmal K."/>
            <person name="Klaysubun C."/>
        </authorList>
    </citation>
    <scope>NUCLEOTIDE SEQUENCE</scope>
    <source>
        <strain evidence="9">RB6PN25</strain>
    </source>
</reference>
<keyword evidence="5 7" id="KW-0472">Membrane</keyword>
<feature type="compositionally biased region" description="Low complexity" evidence="6">
    <location>
        <begin position="287"/>
        <end position="298"/>
    </location>
</feature>
<dbReference type="InterPro" id="IPR018076">
    <property type="entry name" value="T2SS_GspF_dom"/>
</dbReference>
<dbReference type="Gene3D" id="1.20.81.30">
    <property type="entry name" value="Type II secretion system (T2SS), domain F"/>
    <property type="match status" value="1"/>
</dbReference>
<protein>
    <submittedName>
        <fullName evidence="9">Type II secretion system F family protein</fullName>
    </submittedName>
</protein>
<feature type="transmembrane region" description="Helical" evidence="7">
    <location>
        <begin position="6"/>
        <end position="27"/>
    </location>
</feature>
<sequence length="314" mass="32949">MGLTLLTGLILGSATGGGLWLIVHGITRQHEPGESRNPPSRTARWRERLRCFGWRRASVVALVGLLAGMVTDWPVASVLAALAAGVLPKLVGPDRAARARTERLEAVAVWAEMLRDTLSAAAGLEQAILATAPLAPDALRPHTTALATRIERGEALGASLRLFGQEVGDPVVDVVAVALVMAAERQARKLADLLGSLAASTREQVAMRLKIDASRARVRTSVRVVTGTTLGMAAGLMVLNRPYLQPFSGLTGQLMLTVVGALFAAGFAWLARIAHIPDEPRILAPSALSAPSSQATSTGPVPPQVAAKTTEART</sequence>
<evidence type="ECO:0000256" key="7">
    <source>
        <dbReference type="SAM" id="Phobius"/>
    </source>
</evidence>
<evidence type="ECO:0000256" key="1">
    <source>
        <dbReference type="ARBA" id="ARBA00004651"/>
    </source>
</evidence>
<gene>
    <name evidence="9" type="ORF">NGB36_28375</name>
</gene>
<proteinExistence type="predicted"/>
<dbReference type="Pfam" id="PF00482">
    <property type="entry name" value="T2SSF"/>
    <property type="match status" value="1"/>
</dbReference>
<dbReference type="RefSeq" id="WP_255923456.1">
    <property type="nucleotide sequence ID" value="NZ_JANFNG010000034.1"/>
</dbReference>
<dbReference type="PANTHER" id="PTHR35007">
    <property type="entry name" value="INTEGRAL MEMBRANE PROTEIN-RELATED"/>
    <property type="match status" value="1"/>
</dbReference>
<keyword evidence="4 7" id="KW-1133">Transmembrane helix</keyword>
<keyword evidence="10" id="KW-1185">Reference proteome</keyword>
<comment type="subcellular location">
    <subcellularLocation>
        <location evidence="1">Cell membrane</location>
        <topology evidence="1">Multi-pass membrane protein</topology>
    </subcellularLocation>
</comment>
<evidence type="ECO:0000256" key="5">
    <source>
        <dbReference type="ARBA" id="ARBA00023136"/>
    </source>
</evidence>
<feature type="domain" description="Type II secretion system protein GspF" evidence="8">
    <location>
        <begin position="111"/>
        <end position="236"/>
    </location>
</feature>
<keyword evidence="2" id="KW-1003">Cell membrane</keyword>
<evidence type="ECO:0000256" key="3">
    <source>
        <dbReference type="ARBA" id="ARBA00022692"/>
    </source>
</evidence>
<name>A0ABT1Q390_9ACTN</name>
<feature type="transmembrane region" description="Helical" evidence="7">
    <location>
        <begin position="48"/>
        <end position="67"/>
    </location>
</feature>
<accession>A0ABT1Q390</accession>
<evidence type="ECO:0000259" key="8">
    <source>
        <dbReference type="Pfam" id="PF00482"/>
    </source>
</evidence>
<evidence type="ECO:0000256" key="2">
    <source>
        <dbReference type="ARBA" id="ARBA00022475"/>
    </source>
</evidence>
<feature type="region of interest" description="Disordered" evidence="6">
    <location>
        <begin position="287"/>
        <end position="314"/>
    </location>
</feature>
<dbReference type="InterPro" id="IPR042094">
    <property type="entry name" value="T2SS_GspF_sf"/>
</dbReference>
<keyword evidence="3 7" id="KW-0812">Transmembrane</keyword>
<feature type="transmembrane region" description="Helical" evidence="7">
    <location>
        <begin position="220"/>
        <end position="239"/>
    </location>
</feature>
<feature type="transmembrane region" description="Helical" evidence="7">
    <location>
        <begin position="251"/>
        <end position="271"/>
    </location>
</feature>
<evidence type="ECO:0000313" key="10">
    <source>
        <dbReference type="Proteomes" id="UP001057702"/>
    </source>
</evidence>
<dbReference type="EMBL" id="JANFNG010000034">
    <property type="protein sequence ID" value="MCQ4084392.1"/>
    <property type="molecule type" value="Genomic_DNA"/>
</dbReference>
<organism evidence="9 10">
    <name type="scientific">Streptomyces humicola</name>
    <dbReference type="NCBI Taxonomy" id="2953240"/>
    <lineage>
        <taxon>Bacteria</taxon>
        <taxon>Bacillati</taxon>
        <taxon>Actinomycetota</taxon>
        <taxon>Actinomycetes</taxon>
        <taxon>Kitasatosporales</taxon>
        <taxon>Streptomycetaceae</taxon>
        <taxon>Streptomyces</taxon>
    </lineage>
</organism>
<feature type="transmembrane region" description="Helical" evidence="7">
    <location>
        <begin position="73"/>
        <end position="91"/>
    </location>
</feature>